<keyword evidence="3" id="KW-0051">Antiviral defense</keyword>
<dbReference type="GO" id="GO:0016788">
    <property type="term" value="F:hydrolase activity, acting on ester bonds"/>
    <property type="evidence" value="ECO:0007669"/>
    <property type="project" value="InterPro"/>
</dbReference>
<dbReference type="Gene3D" id="3.30.70.1900">
    <property type="match status" value="1"/>
</dbReference>
<proteinExistence type="inferred from homology"/>
<feature type="domain" description="CRISPR associated protein Cas6 C-terminal" evidence="4">
    <location>
        <begin position="117"/>
        <end position="228"/>
    </location>
</feature>
<evidence type="ECO:0000313" key="6">
    <source>
        <dbReference type="Proteomes" id="UP000823927"/>
    </source>
</evidence>
<evidence type="ECO:0000259" key="4">
    <source>
        <dbReference type="Pfam" id="PF01881"/>
    </source>
</evidence>
<evidence type="ECO:0000313" key="5">
    <source>
        <dbReference type="EMBL" id="HIS48793.1"/>
    </source>
</evidence>
<dbReference type="PANTHER" id="PTHR36984">
    <property type="entry name" value="CRISPR-ASSOCIATED ENDORIBONUCLEASE CAS6 1"/>
    <property type="match status" value="1"/>
</dbReference>
<dbReference type="Proteomes" id="UP000823927">
    <property type="component" value="Unassembled WGS sequence"/>
</dbReference>
<name>A0A9D1JS33_9FIRM</name>
<evidence type="ECO:0000256" key="2">
    <source>
        <dbReference type="ARBA" id="ARBA00022884"/>
    </source>
</evidence>
<dbReference type="NCBIfam" id="TIGR01877">
    <property type="entry name" value="cas_cas6"/>
    <property type="match status" value="1"/>
</dbReference>
<dbReference type="InterPro" id="IPR010156">
    <property type="entry name" value="CRISPR-assoc_prot_Cas6"/>
</dbReference>
<dbReference type="InterPro" id="IPR049435">
    <property type="entry name" value="Cas_Cas6_C"/>
</dbReference>
<dbReference type="PANTHER" id="PTHR36984:SF1">
    <property type="entry name" value="CRISPR-ASSOCIATED ENDORIBONUCLEASE CAS6 1"/>
    <property type="match status" value="1"/>
</dbReference>
<accession>A0A9D1JS33</accession>
<gene>
    <name evidence="5" type="primary">cas6</name>
    <name evidence="5" type="ORF">IAB46_14825</name>
</gene>
<evidence type="ECO:0000256" key="3">
    <source>
        <dbReference type="ARBA" id="ARBA00023118"/>
    </source>
</evidence>
<keyword evidence="2" id="KW-0694">RNA-binding</keyword>
<reference evidence="5" key="1">
    <citation type="submission" date="2020-10" db="EMBL/GenBank/DDBJ databases">
        <authorList>
            <person name="Gilroy R."/>
        </authorList>
    </citation>
    <scope>NUCLEOTIDE SEQUENCE</scope>
    <source>
        <strain evidence="5">CHK178-757</strain>
    </source>
</reference>
<sequence>MECQVVEISLKIFLLEDITVDQVSEKITAFLDKGFGTDPRLLEFHETNKYKGYSYGAFQPIEKDKLYKAGKVYTITIRTLLPELAKYFSEVCPNVYTREIKGLTASLRIVPKRMIQTLETPCPVILKSPNGYWRTHQTLAEFEELLKVNMIKKWNYFHGEKIDENFQWYTMIEFLNKKPIAVKYKNIKLLGDKIRLTIADNKQAQDISYLALATGFGTSNSRGAGFVRYQWM</sequence>
<evidence type="ECO:0000256" key="1">
    <source>
        <dbReference type="ARBA" id="ARBA00005937"/>
    </source>
</evidence>
<dbReference type="GO" id="GO:0051607">
    <property type="term" value="P:defense response to virus"/>
    <property type="evidence" value="ECO:0007669"/>
    <property type="project" value="UniProtKB-KW"/>
</dbReference>
<dbReference type="EMBL" id="DVIT01000063">
    <property type="protein sequence ID" value="HIS48793.1"/>
    <property type="molecule type" value="Genomic_DNA"/>
</dbReference>
<organism evidence="5 6">
    <name type="scientific">Candidatus Scybalocola faecigallinarum</name>
    <dbReference type="NCBI Taxonomy" id="2840941"/>
    <lineage>
        <taxon>Bacteria</taxon>
        <taxon>Bacillati</taxon>
        <taxon>Bacillota</taxon>
        <taxon>Clostridia</taxon>
        <taxon>Lachnospirales</taxon>
        <taxon>Lachnospiraceae</taxon>
        <taxon>Lachnospiraceae incertae sedis</taxon>
        <taxon>Candidatus Scybalocola (ex Gilroy et al. 2021)</taxon>
    </lineage>
</organism>
<protein>
    <submittedName>
        <fullName evidence="5">CRISPR-associated endoribonuclease Cas6</fullName>
    </submittedName>
</protein>
<dbReference type="AlphaFoldDB" id="A0A9D1JS33"/>
<dbReference type="GO" id="GO:0003723">
    <property type="term" value="F:RNA binding"/>
    <property type="evidence" value="ECO:0007669"/>
    <property type="project" value="UniProtKB-KW"/>
</dbReference>
<dbReference type="Pfam" id="PF01881">
    <property type="entry name" value="Cas_Cas6_C"/>
    <property type="match status" value="1"/>
</dbReference>
<comment type="similarity">
    <text evidence="1">Belongs to the CRISPR-associated protein Cas6/Cse3/CasE family.</text>
</comment>
<comment type="caution">
    <text evidence="5">The sequence shown here is derived from an EMBL/GenBank/DDBJ whole genome shotgun (WGS) entry which is preliminary data.</text>
</comment>
<reference evidence="5" key="2">
    <citation type="journal article" date="2021" name="PeerJ">
        <title>Extensive microbial diversity within the chicken gut microbiome revealed by metagenomics and culture.</title>
        <authorList>
            <person name="Gilroy R."/>
            <person name="Ravi A."/>
            <person name="Getino M."/>
            <person name="Pursley I."/>
            <person name="Horton D.L."/>
            <person name="Alikhan N.F."/>
            <person name="Baker D."/>
            <person name="Gharbi K."/>
            <person name="Hall N."/>
            <person name="Watson M."/>
            <person name="Adriaenssens E.M."/>
            <person name="Foster-Nyarko E."/>
            <person name="Jarju S."/>
            <person name="Secka A."/>
            <person name="Antonio M."/>
            <person name="Oren A."/>
            <person name="Chaudhuri R.R."/>
            <person name="La Ragione R."/>
            <person name="Hildebrand F."/>
            <person name="Pallen M.J."/>
        </authorList>
    </citation>
    <scope>NUCLEOTIDE SEQUENCE</scope>
    <source>
        <strain evidence="5">CHK178-757</strain>
    </source>
</reference>